<protein>
    <submittedName>
        <fullName evidence="8">Oxidoreductase</fullName>
    </submittedName>
</protein>
<evidence type="ECO:0000256" key="5">
    <source>
        <dbReference type="ARBA" id="ARBA00023002"/>
    </source>
</evidence>
<evidence type="ECO:0000256" key="1">
    <source>
        <dbReference type="ARBA" id="ARBA00001974"/>
    </source>
</evidence>
<keyword evidence="5" id="KW-0560">Oxidoreductase</keyword>
<dbReference type="Gene3D" id="3.30.465.10">
    <property type="match status" value="1"/>
</dbReference>
<accession>A0A4Y3RLU8</accession>
<evidence type="ECO:0000313" key="8">
    <source>
        <dbReference type="EMBL" id="GEB58662.1"/>
    </source>
</evidence>
<dbReference type="PROSITE" id="PS51387">
    <property type="entry name" value="FAD_PCMH"/>
    <property type="match status" value="1"/>
</dbReference>
<dbReference type="AlphaFoldDB" id="A0A4Y3RLU8"/>
<sequence length="469" mass="50622">MRAPEAAGYTGSMTTTTNPLDTLRGAVRGTVVTRGDPSYDESRRVYNALHDRHPAVVVHAVDAGDVMAAVLHAREHSLPLAVRGGSHSVAGFGTVDDGLVVDLSRMRGIRVDPEARTARAEGGATWGDFNHATHAFGLATTGGVVSTTGIAGLTLGGGMGHLARRCGLSCDNLIAADVVTAEGTLVSCDAERHPDLFWALRGGGGNFGVAVSLAYRLHPVSDVFAGLTCYPLGPDVVRAWQRMNEDAPVELNTILVLALGPEEPFLPERWHGRPICAAFTCFSGPTADDEKVLGLLDGLGPVVGRFMERMPYPVINTLFDEQLPPGLFHYWKGAFSRDLPDGAIDAHMEYGGTMPSMESDTAIFPIDGACHEVGPEETAFAYRDAVFSHSIGATWSTGTADAEANIAWTRAYEKALRPHTGEGGYVNFMDSDDQDRVRVNYRQNFDRLRTVKRRYDPDNVFRLNQNIVP</sequence>
<dbReference type="InterPro" id="IPR016169">
    <property type="entry name" value="FAD-bd_PCMH_sub2"/>
</dbReference>
<proteinExistence type="inferred from homology"/>
<dbReference type="GO" id="GO:0071949">
    <property type="term" value="F:FAD binding"/>
    <property type="evidence" value="ECO:0007669"/>
    <property type="project" value="InterPro"/>
</dbReference>
<evidence type="ECO:0000256" key="3">
    <source>
        <dbReference type="ARBA" id="ARBA00022630"/>
    </source>
</evidence>
<dbReference type="EMBL" id="BJMN01000027">
    <property type="protein sequence ID" value="GEB58662.1"/>
    <property type="molecule type" value="Genomic_DNA"/>
</dbReference>
<dbReference type="GO" id="GO:0016491">
    <property type="term" value="F:oxidoreductase activity"/>
    <property type="evidence" value="ECO:0007669"/>
    <property type="project" value="UniProtKB-KW"/>
</dbReference>
<feature type="region of interest" description="Disordered" evidence="6">
    <location>
        <begin position="1"/>
        <end position="21"/>
    </location>
</feature>
<reference evidence="8 9" key="1">
    <citation type="submission" date="2019-06" db="EMBL/GenBank/DDBJ databases">
        <title>Whole genome shotgun sequence of Streptomyces gardneri NBRC 12865.</title>
        <authorList>
            <person name="Hosoyama A."/>
            <person name="Uohara A."/>
            <person name="Ohji S."/>
            <person name="Ichikawa N."/>
        </authorList>
    </citation>
    <scope>NUCLEOTIDE SEQUENCE [LARGE SCALE GENOMIC DNA]</scope>
    <source>
        <strain evidence="8 9">NBRC 12865</strain>
    </source>
</reference>
<dbReference type="Gene3D" id="3.30.43.10">
    <property type="entry name" value="Uridine Diphospho-n-acetylenolpyruvylglucosamine Reductase, domain 2"/>
    <property type="match status" value="1"/>
</dbReference>
<comment type="similarity">
    <text evidence="2">Belongs to the oxygen-dependent FAD-linked oxidoreductase family.</text>
</comment>
<gene>
    <name evidence="8" type="ORF">SGA01_42670</name>
</gene>
<dbReference type="PANTHER" id="PTHR42973">
    <property type="entry name" value="BINDING OXIDOREDUCTASE, PUTATIVE (AFU_ORTHOLOGUE AFUA_1G17690)-RELATED"/>
    <property type="match status" value="1"/>
</dbReference>
<dbReference type="SUPFAM" id="SSF56176">
    <property type="entry name" value="FAD-binding/transporter-associated domain-like"/>
    <property type="match status" value="1"/>
</dbReference>
<comment type="caution">
    <text evidence="8">The sequence shown here is derived from an EMBL/GenBank/DDBJ whole genome shotgun (WGS) entry which is preliminary data.</text>
</comment>
<evidence type="ECO:0000259" key="7">
    <source>
        <dbReference type="PROSITE" id="PS51387"/>
    </source>
</evidence>
<dbReference type="InterPro" id="IPR016166">
    <property type="entry name" value="FAD-bd_PCMH"/>
</dbReference>
<evidence type="ECO:0000256" key="2">
    <source>
        <dbReference type="ARBA" id="ARBA00005466"/>
    </source>
</evidence>
<dbReference type="InterPro" id="IPR036318">
    <property type="entry name" value="FAD-bd_PCMH-like_sf"/>
</dbReference>
<name>A0A4Y3RLU8_9ACTN</name>
<dbReference type="InterPro" id="IPR006094">
    <property type="entry name" value="Oxid_FAD_bind_N"/>
</dbReference>
<comment type="cofactor">
    <cofactor evidence="1">
        <name>FAD</name>
        <dbReference type="ChEBI" id="CHEBI:57692"/>
    </cofactor>
</comment>
<dbReference type="Gene3D" id="3.40.462.20">
    <property type="match status" value="1"/>
</dbReference>
<dbReference type="InterPro" id="IPR016167">
    <property type="entry name" value="FAD-bd_PCMH_sub1"/>
</dbReference>
<evidence type="ECO:0000256" key="4">
    <source>
        <dbReference type="ARBA" id="ARBA00022827"/>
    </source>
</evidence>
<keyword evidence="9" id="KW-1185">Reference proteome</keyword>
<feature type="compositionally biased region" description="Polar residues" evidence="6">
    <location>
        <begin position="11"/>
        <end position="20"/>
    </location>
</feature>
<evidence type="ECO:0000313" key="9">
    <source>
        <dbReference type="Proteomes" id="UP000315226"/>
    </source>
</evidence>
<feature type="domain" description="FAD-binding PCMH-type" evidence="7">
    <location>
        <begin position="50"/>
        <end position="220"/>
    </location>
</feature>
<dbReference type="InterPro" id="IPR012951">
    <property type="entry name" value="BBE"/>
</dbReference>
<dbReference type="Pfam" id="PF01565">
    <property type="entry name" value="FAD_binding_4"/>
    <property type="match status" value="1"/>
</dbReference>
<dbReference type="PANTHER" id="PTHR42973:SF39">
    <property type="entry name" value="FAD-BINDING PCMH-TYPE DOMAIN-CONTAINING PROTEIN"/>
    <property type="match status" value="1"/>
</dbReference>
<keyword evidence="3" id="KW-0285">Flavoprotein</keyword>
<evidence type="ECO:0000256" key="6">
    <source>
        <dbReference type="SAM" id="MobiDB-lite"/>
    </source>
</evidence>
<dbReference type="Pfam" id="PF08031">
    <property type="entry name" value="BBE"/>
    <property type="match status" value="1"/>
</dbReference>
<organism evidence="8 9">
    <name type="scientific">Streptomyces gardneri</name>
    <dbReference type="NCBI Taxonomy" id="66892"/>
    <lineage>
        <taxon>Bacteria</taxon>
        <taxon>Bacillati</taxon>
        <taxon>Actinomycetota</taxon>
        <taxon>Actinomycetes</taxon>
        <taxon>Kitasatosporales</taxon>
        <taxon>Streptomycetaceae</taxon>
        <taxon>Streptomyces</taxon>
    </lineage>
</organism>
<dbReference type="InterPro" id="IPR050416">
    <property type="entry name" value="FAD-linked_Oxidoreductase"/>
</dbReference>
<dbReference type="Proteomes" id="UP000315226">
    <property type="component" value="Unassembled WGS sequence"/>
</dbReference>
<keyword evidence="4" id="KW-0274">FAD</keyword>